<feature type="compositionally biased region" description="Low complexity" evidence="1">
    <location>
        <begin position="68"/>
        <end position="88"/>
    </location>
</feature>
<gene>
    <name evidence="2" type="ORF">FHR82_001205</name>
</gene>
<dbReference type="RefSeq" id="WP_376706387.1">
    <property type="nucleotide sequence ID" value="NZ_JACHJQ010000001.1"/>
</dbReference>
<feature type="compositionally biased region" description="Low complexity" evidence="1">
    <location>
        <begin position="1"/>
        <end position="18"/>
    </location>
</feature>
<evidence type="ECO:0000313" key="2">
    <source>
        <dbReference type="EMBL" id="MBB4904995.1"/>
    </source>
</evidence>
<reference evidence="2 3" key="1">
    <citation type="submission" date="2020-08" db="EMBL/GenBank/DDBJ databases">
        <title>Genomic Encyclopedia of Type Strains, Phase III (KMG-III): the genomes of soil and plant-associated and newly described type strains.</title>
        <authorList>
            <person name="Whitman W."/>
        </authorList>
    </citation>
    <scope>NUCLEOTIDE SEQUENCE [LARGE SCALE GENOMIC DNA]</scope>
    <source>
        <strain evidence="2 3">CECT 8960</strain>
    </source>
</reference>
<feature type="region of interest" description="Disordered" evidence="1">
    <location>
        <begin position="1"/>
        <end position="88"/>
    </location>
</feature>
<evidence type="ECO:0000256" key="1">
    <source>
        <dbReference type="SAM" id="MobiDB-lite"/>
    </source>
</evidence>
<sequence length="88" mass="8862">MRAKASSSATASPGSISSVNRRSVSGEDTTAIDENSSFSGSPGACRSTCRGGTSLVECSTATPIGQIRASPSTRGPSARASPRARYPP</sequence>
<proteinExistence type="predicted"/>
<comment type="caution">
    <text evidence="2">The sequence shown here is derived from an EMBL/GenBank/DDBJ whole genome shotgun (WGS) entry which is preliminary data.</text>
</comment>
<dbReference type="AlphaFoldDB" id="A0A7W7VCG0"/>
<evidence type="ECO:0000313" key="3">
    <source>
        <dbReference type="Proteomes" id="UP000520767"/>
    </source>
</evidence>
<accession>A0A7W7VCG0</accession>
<dbReference type="EMBL" id="JACHJQ010000001">
    <property type="protein sequence ID" value="MBB4904995.1"/>
    <property type="molecule type" value="Genomic_DNA"/>
</dbReference>
<name>A0A7W7VCG0_9PSEU</name>
<dbReference type="Proteomes" id="UP000520767">
    <property type="component" value="Unassembled WGS sequence"/>
</dbReference>
<feature type="compositionally biased region" description="Polar residues" evidence="1">
    <location>
        <begin position="19"/>
        <end position="40"/>
    </location>
</feature>
<keyword evidence="3" id="KW-1185">Reference proteome</keyword>
<protein>
    <submittedName>
        <fullName evidence="2">Uncharacterized protein</fullName>
    </submittedName>
</protein>
<organism evidence="2 3">
    <name type="scientific">Actinophytocola algeriensis</name>
    <dbReference type="NCBI Taxonomy" id="1768010"/>
    <lineage>
        <taxon>Bacteria</taxon>
        <taxon>Bacillati</taxon>
        <taxon>Actinomycetota</taxon>
        <taxon>Actinomycetes</taxon>
        <taxon>Pseudonocardiales</taxon>
        <taxon>Pseudonocardiaceae</taxon>
    </lineage>
</organism>